<keyword evidence="2" id="KW-1185">Reference proteome</keyword>
<sequence>MRTASVITACLLLAACGQDSQPTPATPVSEAFEQQGAKPPVGPVDATYLCDGGNRVDLIENRRFARIAMSDGRVVQLGSMDKSQPPTWSDVGLRFVVGADYVELSQDNGRTLRCEEQASTAAVEAESATG</sequence>
<dbReference type="PROSITE" id="PS51257">
    <property type="entry name" value="PROKAR_LIPOPROTEIN"/>
    <property type="match status" value="1"/>
</dbReference>
<name>A0A4Z1RFD4_9GAMM</name>
<comment type="caution">
    <text evidence="1">The sequence shown here is derived from an EMBL/GenBank/DDBJ whole genome shotgun (WGS) entry which is preliminary data.</text>
</comment>
<evidence type="ECO:0000313" key="1">
    <source>
        <dbReference type="EMBL" id="TKS53387.1"/>
    </source>
</evidence>
<accession>A0A4Z1RFD4</accession>
<proteinExistence type="predicted"/>
<evidence type="ECO:0000313" key="2">
    <source>
        <dbReference type="Proteomes" id="UP000298681"/>
    </source>
</evidence>
<dbReference type="RefSeq" id="WP_134672773.1">
    <property type="nucleotide sequence ID" value="NZ_CP039383.2"/>
</dbReference>
<dbReference type="EMBL" id="SPUH01000001">
    <property type="protein sequence ID" value="TKS53387.1"/>
    <property type="molecule type" value="Genomic_DNA"/>
</dbReference>
<dbReference type="Proteomes" id="UP000298681">
    <property type="component" value="Unassembled WGS sequence"/>
</dbReference>
<dbReference type="OrthoDB" id="5976180at2"/>
<protein>
    <recommendedName>
        <fullName evidence="3">C-type lysozyme inhibitor domain-containing protein</fullName>
    </recommendedName>
</protein>
<evidence type="ECO:0008006" key="3">
    <source>
        <dbReference type="Google" id="ProtNLM"/>
    </source>
</evidence>
<reference evidence="1 2" key="1">
    <citation type="submission" date="2019-01" db="EMBL/GenBank/DDBJ databases">
        <authorList>
            <person name="Zhang S."/>
        </authorList>
    </citation>
    <scope>NUCLEOTIDE SEQUENCE [LARGE SCALE GENOMIC DNA]</scope>
    <source>
        <strain evidence="1 2">1626</strain>
    </source>
</reference>
<dbReference type="AlphaFoldDB" id="A0A4Z1RFD4"/>
<organism evidence="1 2">
    <name type="scientific">Luteimonas yindakuii</name>
    <dbReference type="NCBI Taxonomy" id="2565782"/>
    <lineage>
        <taxon>Bacteria</taxon>
        <taxon>Pseudomonadati</taxon>
        <taxon>Pseudomonadota</taxon>
        <taxon>Gammaproteobacteria</taxon>
        <taxon>Lysobacterales</taxon>
        <taxon>Lysobacteraceae</taxon>
        <taxon>Luteimonas</taxon>
    </lineage>
</organism>
<gene>
    <name evidence="1" type="ORF">E4582_00445</name>
</gene>